<evidence type="ECO:0000313" key="3">
    <source>
        <dbReference type="Proteomes" id="UP000294547"/>
    </source>
</evidence>
<dbReference type="InterPro" id="IPR029063">
    <property type="entry name" value="SAM-dependent_MTases_sf"/>
</dbReference>
<evidence type="ECO:0000313" key="2">
    <source>
        <dbReference type="EMBL" id="TDP85033.1"/>
    </source>
</evidence>
<accession>A0A4R6RFF5</accession>
<comment type="caution">
    <text evidence="2">The sequence shown here is derived from an EMBL/GenBank/DDBJ whole genome shotgun (WGS) entry which is preliminary data.</text>
</comment>
<proteinExistence type="predicted"/>
<dbReference type="InterPro" id="IPR041698">
    <property type="entry name" value="Methyltransf_25"/>
</dbReference>
<keyword evidence="2" id="KW-0489">Methyltransferase</keyword>
<feature type="domain" description="Methyltransferase" evidence="1">
    <location>
        <begin position="51"/>
        <end position="151"/>
    </location>
</feature>
<dbReference type="AlphaFoldDB" id="A0A4R6RFF5"/>
<evidence type="ECO:0000259" key="1">
    <source>
        <dbReference type="Pfam" id="PF13649"/>
    </source>
</evidence>
<dbReference type="Pfam" id="PF13649">
    <property type="entry name" value="Methyltransf_25"/>
    <property type="match status" value="1"/>
</dbReference>
<protein>
    <submittedName>
        <fullName evidence="2">S-adenosylmethionine-diacylgycerolhomoserine-N-methyltransferase</fullName>
    </submittedName>
</protein>
<reference evidence="2 3" key="1">
    <citation type="submission" date="2019-03" db="EMBL/GenBank/DDBJ databases">
        <title>Genomic Encyclopedia of Type Strains, Phase IV (KMG-IV): sequencing the most valuable type-strain genomes for metagenomic binning, comparative biology and taxonomic classification.</title>
        <authorList>
            <person name="Goeker M."/>
        </authorList>
    </citation>
    <scope>NUCLEOTIDE SEQUENCE [LARGE SCALE GENOMIC DNA]</scope>
    <source>
        <strain evidence="2 3">DSM 102969</strain>
    </source>
</reference>
<keyword evidence="3" id="KW-1185">Reference proteome</keyword>
<dbReference type="GO" id="GO:0008168">
    <property type="term" value="F:methyltransferase activity"/>
    <property type="evidence" value="ECO:0007669"/>
    <property type="project" value="UniProtKB-KW"/>
</dbReference>
<sequence length="223" mass="23876">MAGAPDARAHADAMDRMYRATRHVYDVTRKPYLLGRDPMIAALEVPAGGSVLEVACGTGRNLIALARRHPDARLHGFDISRQMLATARRSVAYAGLGHRIALAEGDATAFDPVAAFGRASFDRVYVSYALSMIPDWRAALSRAAALVAPGGRLGVVDFGDAAGLPAFAGTALRRWLTLFHVTPRTDLPEAVRAVALSGDWVRAGVEPRHGGYCQIALMSRRTA</sequence>
<keyword evidence="2" id="KW-0808">Transferase</keyword>
<dbReference type="Gene3D" id="3.40.50.150">
    <property type="entry name" value="Vaccinia Virus protein VP39"/>
    <property type="match status" value="1"/>
</dbReference>
<gene>
    <name evidence="2" type="ORF">EDD54_1878</name>
</gene>
<dbReference type="RefSeq" id="WP_245515713.1">
    <property type="nucleotide sequence ID" value="NZ_BSPM01000004.1"/>
</dbReference>
<dbReference type="CDD" id="cd02440">
    <property type="entry name" value="AdoMet_MTases"/>
    <property type="match status" value="1"/>
</dbReference>
<organism evidence="2 3">
    <name type="scientific">Oharaeibacter diazotrophicus</name>
    <dbReference type="NCBI Taxonomy" id="1920512"/>
    <lineage>
        <taxon>Bacteria</taxon>
        <taxon>Pseudomonadati</taxon>
        <taxon>Pseudomonadota</taxon>
        <taxon>Alphaproteobacteria</taxon>
        <taxon>Hyphomicrobiales</taxon>
        <taxon>Pleomorphomonadaceae</taxon>
        <taxon>Oharaeibacter</taxon>
    </lineage>
</organism>
<dbReference type="SUPFAM" id="SSF53335">
    <property type="entry name" value="S-adenosyl-L-methionine-dependent methyltransferases"/>
    <property type="match status" value="1"/>
</dbReference>
<dbReference type="EMBL" id="SNXY01000007">
    <property type="protein sequence ID" value="TDP85033.1"/>
    <property type="molecule type" value="Genomic_DNA"/>
</dbReference>
<dbReference type="GO" id="GO:0032259">
    <property type="term" value="P:methylation"/>
    <property type="evidence" value="ECO:0007669"/>
    <property type="project" value="UniProtKB-KW"/>
</dbReference>
<name>A0A4R6RFF5_9HYPH</name>
<dbReference type="Proteomes" id="UP000294547">
    <property type="component" value="Unassembled WGS sequence"/>
</dbReference>
<dbReference type="PANTHER" id="PTHR43591">
    <property type="entry name" value="METHYLTRANSFERASE"/>
    <property type="match status" value="1"/>
</dbReference>